<dbReference type="GO" id="GO:0006152">
    <property type="term" value="P:purine nucleoside catabolic process"/>
    <property type="evidence" value="ECO:0007669"/>
    <property type="project" value="TreeGrafter"/>
</dbReference>
<protein>
    <submittedName>
        <fullName evidence="4">Inosine-uridine nucleoside N-ribohydrolase</fullName>
    </submittedName>
</protein>
<dbReference type="GO" id="GO:0005829">
    <property type="term" value="C:cytosol"/>
    <property type="evidence" value="ECO:0007669"/>
    <property type="project" value="TreeGrafter"/>
</dbReference>
<reference evidence="4 5" key="1">
    <citation type="submission" date="2016-11" db="EMBL/GenBank/DDBJ databases">
        <authorList>
            <person name="Jaros S."/>
            <person name="Januszkiewicz K."/>
            <person name="Wedrychowicz H."/>
        </authorList>
    </citation>
    <scope>NUCLEOTIDE SEQUENCE [LARGE SCALE GENOMIC DNA]</scope>
    <source>
        <strain evidence="4 5">DSM 27063</strain>
    </source>
</reference>
<dbReference type="PROSITE" id="PS51257">
    <property type="entry name" value="PROKAR_LIPOPROTEIN"/>
    <property type="match status" value="1"/>
</dbReference>
<evidence type="ECO:0000313" key="5">
    <source>
        <dbReference type="Proteomes" id="UP000184050"/>
    </source>
</evidence>
<dbReference type="AlphaFoldDB" id="A0A1M6EPG2"/>
<evidence type="ECO:0000256" key="1">
    <source>
        <dbReference type="ARBA" id="ARBA00022801"/>
    </source>
</evidence>
<dbReference type="STRING" id="1168035.SAMN05444280_10773"/>
<dbReference type="Proteomes" id="UP000184050">
    <property type="component" value="Unassembled WGS sequence"/>
</dbReference>
<dbReference type="RefSeq" id="WP_083578131.1">
    <property type="nucleotide sequence ID" value="NZ_FQZE01000007.1"/>
</dbReference>
<keyword evidence="2" id="KW-0326">Glycosidase</keyword>
<dbReference type="Gene3D" id="3.90.245.10">
    <property type="entry name" value="Ribonucleoside hydrolase-like"/>
    <property type="match status" value="1"/>
</dbReference>
<name>A0A1M6EPG2_9BACT</name>
<dbReference type="InterPro" id="IPR023186">
    <property type="entry name" value="IUNH"/>
</dbReference>
<dbReference type="GO" id="GO:0008477">
    <property type="term" value="F:purine nucleosidase activity"/>
    <property type="evidence" value="ECO:0007669"/>
    <property type="project" value="TreeGrafter"/>
</dbReference>
<dbReference type="EMBL" id="FQZE01000007">
    <property type="protein sequence ID" value="SHI87387.1"/>
    <property type="molecule type" value="Genomic_DNA"/>
</dbReference>
<keyword evidence="1 4" id="KW-0378">Hydrolase</keyword>
<dbReference type="PANTHER" id="PTHR12304">
    <property type="entry name" value="INOSINE-URIDINE PREFERRING NUCLEOSIDE HYDROLASE"/>
    <property type="match status" value="1"/>
</dbReference>
<dbReference type="Pfam" id="PF01156">
    <property type="entry name" value="IU_nuc_hydro"/>
    <property type="match status" value="1"/>
</dbReference>
<organism evidence="4 5">
    <name type="scientific">Tangfeifania diversioriginum</name>
    <dbReference type="NCBI Taxonomy" id="1168035"/>
    <lineage>
        <taxon>Bacteria</taxon>
        <taxon>Pseudomonadati</taxon>
        <taxon>Bacteroidota</taxon>
        <taxon>Bacteroidia</taxon>
        <taxon>Marinilabiliales</taxon>
        <taxon>Prolixibacteraceae</taxon>
        <taxon>Tangfeifania</taxon>
    </lineage>
</organism>
<gene>
    <name evidence="4" type="ORF">SAMN05444280_10773</name>
</gene>
<dbReference type="InterPro" id="IPR001910">
    <property type="entry name" value="Inosine/uridine_hydrolase_dom"/>
</dbReference>
<dbReference type="SUPFAM" id="SSF53590">
    <property type="entry name" value="Nucleoside hydrolase"/>
    <property type="match status" value="1"/>
</dbReference>
<dbReference type="OrthoDB" id="9797882at2"/>
<feature type="domain" description="Inosine/uridine-preferring nucleoside hydrolase" evidence="3">
    <location>
        <begin position="38"/>
        <end position="308"/>
    </location>
</feature>
<sequence>MKRINLKQVFGNGFFPSLLMLAIFFSSCNMTDSSKIPVIFDTDANNEVDDQHALAYLLFSGDHFNVEGVTVNATSAPSGYSDESDVSDHYEEAKRVMQLCGGFYGKIPLKTGADGSFEEIKNHIGEPEFDGHEAVDFIIEQAMKKRNQKLVLLPVGKLTNIALALMKEPAIAENVRIVWLGSNYPEPGEHNQDWDIASMNYILDVDVPFEMVLVRGGKPSGTAAVMVSKAQILQRMPGKGPEIDTPVTGRHGGDFTNFGDYSANLFSQYGMWGDPPGRALFDMAAVAVVKNPDWAETREIPAPVYVNGKWVERPNNPRKITLWEWFDIYGIVNDFFVTMDDYKLVKTK</sequence>
<dbReference type="PANTHER" id="PTHR12304:SF4">
    <property type="entry name" value="URIDINE NUCLEOSIDASE"/>
    <property type="match status" value="1"/>
</dbReference>
<keyword evidence="5" id="KW-1185">Reference proteome</keyword>
<dbReference type="InterPro" id="IPR036452">
    <property type="entry name" value="Ribo_hydro-like"/>
</dbReference>
<accession>A0A1M6EPG2</accession>
<evidence type="ECO:0000256" key="2">
    <source>
        <dbReference type="ARBA" id="ARBA00023295"/>
    </source>
</evidence>
<proteinExistence type="predicted"/>
<evidence type="ECO:0000259" key="3">
    <source>
        <dbReference type="Pfam" id="PF01156"/>
    </source>
</evidence>
<evidence type="ECO:0000313" key="4">
    <source>
        <dbReference type="EMBL" id="SHI87387.1"/>
    </source>
</evidence>